<evidence type="ECO:0000313" key="2">
    <source>
        <dbReference type="Proteomes" id="UP001056535"/>
    </source>
</evidence>
<gene>
    <name evidence="1" type="ORF">NF557_07510</name>
</gene>
<evidence type="ECO:0000313" key="1">
    <source>
        <dbReference type="EMBL" id="USQ77735.1"/>
    </source>
</evidence>
<dbReference type="RefSeq" id="WP_252623216.1">
    <property type="nucleotide sequence ID" value="NZ_CP099490.1"/>
</dbReference>
<protein>
    <submittedName>
        <fullName evidence="1">DUF2254 domain-containing protein</fullName>
    </submittedName>
</protein>
<keyword evidence="2" id="KW-1185">Reference proteome</keyword>
<organism evidence="1 2">
    <name type="scientific">Ornithinimicrobium cryptoxanthini</name>
    <dbReference type="NCBI Taxonomy" id="2934161"/>
    <lineage>
        <taxon>Bacteria</taxon>
        <taxon>Bacillati</taxon>
        <taxon>Actinomycetota</taxon>
        <taxon>Actinomycetes</taxon>
        <taxon>Micrococcales</taxon>
        <taxon>Ornithinimicrobiaceae</taxon>
        <taxon>Ornithinimicrobium</taxon>
    </lineage>
</organism>
<accession>A0ABY4YNA8</accession>
<reference evidence="1" key="1">
    <citation type="submission" date="2022-06" db="EMBL/GenBank/DDBJ databases">
        <title>Ornithinimicrobium JY.X270.</title>
        <authorList>
            <person name="Huang Y."/>
        </authorList>
    </citation>
    <scope>NUCLEOTIDE SEQUENCE</scope>
    <source>
        <strain evidence="1">JY.X270</strain>
    </source>
</reference>
<proteinExistence type="predicted"/>
<dbReference type="Proteomes" id="UP001056535">
    <property type="component" value="Chromosome"/>
</dbReference>
<name>A0ABY4YNA8_9MICO</name>
<dbReference type="EMBL" id="CP099490">
    <property type="protein sequence ID" value="USQ77735.1"/>
    <property type="molecule type" value="Genomic_DNA"/>
</dbReference>
<sequence length="68" mass="6938">MTVKVGFLLVLASGATCLAFIHHITGSIQVSAIVAHLGDETTGVGGLADGGIRHSPEFRIPPPVCVTT</sequence>